<evidence type="ECO:0000313" key="2">
    <source>
        <dbReference type="EMBL" id="WNY24801.1"/>
    </source>
</evidence>
<feature type="coiled-coil region" evidence="1">
    <location>
        <begin position="29"/>
        <end position="63"/>
    </location>
</feature>
<keyword evidence="1" id="KW-0175">Coiled coil</keyword>
<dbReference type="Proteomes" id="UP001303587">
    <property type="component" value="Chromosome"/>
</dbReference>
<accession>A0AA96ZUX5</accession>
<dbReference type="GeneID" id="89229446"/>
<dbReference type="RefSeq" id="WP_338102867.1">
    <property type="nucleotide sequence ID" value="NZ_CP131060.1"/>
</dbReference>
<proteinExistence type="predicted"/>
<dbReference type="AlphaFoldDB" id="A0AA96ZUX5"/>
<organism evidence="2 3">
    <name type="scientific">Methanolapillus millepedarum</name>
    <dbReference type="NCBI Taxonomy" id="3028296"/>
    <lineage>
        <taxon>Archaea</taxon>
        <taxon>Methanobacteriati</taxon>
        <taxon>Methanobacteriota</taxon>
        <taxon>Stenosarchaea group</taxon>
        <taxon>Methanomicrobia</taxon>
        <taxon>Methanosarcinales</taxon>
        <taxon>Methanosarcinaceae</taxon>
        <taxon>Methanolapillus</taxon>
    </lineage>
</organism>
<keyword evidence="3" id="KW-1185">Reference proteome</keyword>
<evidence type="ECO:0000256" key="1">
    <source>
        <dbReference type="SAM" id="Coils"/>
    </source>
</evidence>
<dbReference type="EMBL" id="CP131060">
    <property type="protein sequence ID" value="WNY24801.1"/>
    <property type="molecule type" value="Genomic_DNA"/>
</dbReference>
<evidence type="ECO:0000313" key="3">
    <source>
        <dbReference type="Proteomes" id="UP001303587"/>
    </source>
</evidence>
<protein>
    <submittedName>
        <fullName evidence="2">Uncharacterized protein</fullName>
    </submittedName>
</protein>
<reference evidence="2 3" key="1">
    <citation type="submission" date="2023-07" db="EMBL/GenBank/DDBJ databases">
        <title>Closed genoem sequence of Methanosarcinaceae archaeon Ac7.</title>
        <authorList>
            <person name="Poehlein A."/>
            <person name="Protasov E."/>
            <person name="Platt K."/>
            <person name="Reeh H."/>
            <person name="Daniel R."/>
            <person name="Brune A."/>
        </authorList>
    </citation>
    <scope>NUCLEOTIDE SEQUENCE [LARGE SCALE GENOMIC DNA]</scope>
    <source>
        <strain evidence="2 3">Ac7</strain>
    </source>
</reference>
<gene>
    <name evidence="2" type="ORF">MsAc7_03260</name>
</gene>
<name>A0AA96ZUX5_9EURY</name>
<sequence>MIDEKSLTEEQLIEYKGLIQTQNAAISQLQFMREQLPNYESNVKALKKQIPEVEKKIQILDEQIRNFPKKPEETENAGNSDA</sequence>